<reference evidence="3 4" key="1">
    <citation type="submission" date="2020-10" db="EMBL/GenBank/DDBJ databases">
        <title>Phylogeny of dyella-like bacteria.</title>
        <authorList>
            <person name="Fu J."/>
        </authorList>
    </citation>
    <scope>NUCLEOTIDE SEQUENCE [LARGE SCALE GENOMIC DNA]</scope>
    <source>
        <strain evidence="3 4">THG-B117</strain>
    </source>
</reference>
<keyword evidence="1" id="KW-0812">Transmembrane</keyword>
<dbReference type="InterPro" id="IPR025646">
    <property type="entry name" value="DUF4350"/>
</dbReference>
<feature type="domain" description="DUF4350" evidence="2">
    <location>
        <begin position="49"/>
        <end position="122"/>
    </location>
</feature>
<dbReference type="Pfam" id="PF14258">
    <property type="entry name" value="DUF4350"/>
    <property type="match status" value="1"/>
</dbReference>
<evidence type="ECO:0000313" key="4">
    <source>
        <dbReference type="Proteomes" id="UP001430065"/>
    </source>
</evidence>
<name>A0ABS2JQ01_9GAMM</name>
<evidence type="ECO:0000256" key="1">
    <source>
        <dbReference type="SAM" id="Phobius"/>
    </source>
</evidence>
<organism evidence="3 4">
    <name type="scientific">Dyella kyungheensis</name>
    <dbReference type="NCBI Taxonomy" id="1242174"/>
    <lineage>
        <taxon>Bacteria</taxon>
        <taxon>Pseudomonadati</taxon>
        <taxon>Pseudomonadota</taxon>
        <taxon>Gammaproteobacteria</taxon>
        <taxon>Lysobacterales</taxon>
        <taxon>Rhodanobacteraceae</taxon>
        <taxon>Dyella</taxon>
    </lineage>
</organism>
<proteinExistence type="predicted"/>
<dbReference type="RefSeq" id="WP_204634986.1">
    <property type="nucleotide sequence ID" value="NZ_CP183983.1"/>
</dbReference>
<dbReference type="EMBL" id="JADIKC010000003">
    <property type="protein sequence ID" value="MBM7120507.1"/>
    <property type="molecule type" value="Genomic_DNA"/>
</dbReference>
<protein>
    <submittedName>
        <fullName evidence="3">DUF4350 domain-containing protein</fullName>
    </submittedName>
</protein>
<accession>A0ABS2JQ01</accession>
<sequence length="381" mass="43300">MMRVRIPWWGWAGALLAVVLAFGFVAWWRANYERVETVVDKPRSGEALSNPLYALKLSLRADHVQVVDGSAPVWDERHALGDKDTVLVFNDSSSLSDAQLRRLLDWVERGGHLLLVAPAFSLTQSPLTASLHIFPGSAGTCMILRGEGKESSRLFCGGRRFTLKHAQAAPVLNWQDVPKRNEAYRSVYMRLARGKGVVDVVSDFEFLNTYSLNQPLNAEFVRQLLAPNYGAGTTYLVRDLAMPSFWGELWREYWMAWVPLLLALLGWLWQRMQRFGPLLPALNTERRSLLEHIEASGQHTYRYGYANRLYDAVRHAFLSRLRARDPQTAALPVPLQAQWLAERCGESADQIHDALEAARIHEPAQFRSSVALLIRLRNQLR</sequence>
<comment type="caution">
    <text evidence="3">The sequence shown here is derived from an EMBL/GenBank/DDBJ whole genome shotgun (WGS) entry which is preliminary data.</text>
</comment>
<dbReference type="Proteomes" id="UP001430065">
    <property type="component" value="Unassembled WGS sequence"/>
</dbReference>
<evidence type="ECO:0000259" key="2">
    <source>
        <dbReference type="Pfam" id="PF14258"/>
    </source>
</evidence>
<keyword evidence="1" id="KW-1133">Transmembrane helix</keyword>
<gene>
    <name evidence="3" type="ORF">ISP20_04960</name>
</gene>
<feature type="transmembrane region" description="Helical" evidence="1">
    <location>
        <begin position="6"/>
        <end position="28"/>
    </location>
</feature>
<keyword evidence="1" id="KW-0472">Membrane</keyword>
<evidence type="ECO:0000313" key="3">
    <source>
        <dbReference type="EMBL" id="MBM7120507.1"/>
    </source>
</evidence>
<keyword evidence="4" id="KW-1185">Reference proteome</keyword>